<comment type="caution">
    <text evidence="1">The sequence shown here is derived from an EMBL/GenBank/DDBJ whole genome shotgun (WGS) entry which is preliminary data.</text>
</comment>
<evidence type="ECO:0000313" key="2">
    <source>
        <dbReference type="Proteomes" id="UP000824031"/>
    </source>
</evidence>
<accession>A0A9D2F108</accession>
<organism evidence="1 2">
    <name type="scientific">Candidatus Gemmiger excrementavium</name>
    <dbReference type="NCBI Taxonomy" id="2838608"/>
    <lineage>
        <taxon>Bacteria</taxon>
        <taxon>Bacillati</taxon>
        <taxon>Bacillota</taxon>
        <taxon>Clostridia</taxon>
        <taxon>Eubacteriales</taxon>
        <taxon>Gemmiger</taxon>
    </lineage>
</organism>
<dbReference type="Proteomes" id="UP000824031">
    <property type="component" value="Unassembled WGS sequence"/>
</dbReference>
<feature type="non-terminal residue" evidence="1">
    <location>
        <position position="115"/>
    </location>
</feature>
<dbReference type="AlphaFoldDB" id="A0A9D2F108"/>
<evidence type="ECO:0000313" key="1">
    <source>
        <dbReference type="EMBL" id="HIZ47653.1"/>
    </source>
</evidence>
<protein>
    <submittedName>
        <fullName evidence="1">Uncharacterized protein</fullName>
    </submittedName>
</protein>
<dbReference type="EMBL" id="DXBO01000036">
    <property type="protein sequence ID" value="HIZ47653.1"/>
    <property type="molecule type" value="Genomic_DNA"/>
</dbReference>
<reference evidence="1" key="1">
    <citation type="journal article" date="2021" name="PeerJ">
        <title>Extensive microbial diversity within the chicken gut microbiome revealed by metagenomics and culture.</title>
        <authorList>
            <person name="Gilroy R."/>
            <person name="Ravi A."/>
            <person name="Getino M."/>
            <person name="Pursley I."/>
            <person name="Horton D.L."/>
            <person name="Alikhan N.F."/>
            <person name="Baker D."/>
            <person name="Gharbi K."/>
            <person name="Hall N."/>
            <person name="Watson M."/>
            <person name="Adriaenssens E.M."/>
            <person name="Foster-Nyarko E."/>
            <person name="Jarju S."/>
            <person name="Secka A."/>
            <person name="Antonio M."/>
            <person name="Oren A."/>
            <person name="Chaudhuri R.R."/>
            <person name="La Ragione R."/>
            <person name="Hildebrand F."/>
            <person name="Pallen M.J."/>
        </authorList>
    </citation>
    <scope>NUCLEOTIDE SEQUENCE</scope>
    <source>
        <strain evidence="1">3436</strain>
    </source>
</reference>
<proteinExistence type="predicted"/>
<reference evidence="1" key="2">
    <citation type="submission" date="2021-04" db="EMBL/GenBank/DDBJ databases">
        <authorList>
            <person name="Gilroy R."/>
        </authorList>
    </citation>
    <scope>NUCLEOTIDE SEQUENCE</scope>
    <source>
        <strain evidence="1">3436</strain>
    </source>
</reference>
<sequence>MTKIIHTITINRYSAKAVGCALQLVLGTYGSYGIEQLQIYTDETWDGLLITANFVTRNGVTSVVVPSSGLIDVPPEATASPGMGNIVIDGTADGQRIYSVNVPYIVLDHADVDGA</sequence>
<name>A0A9D2F108_9FIRM</name>
<gene>
    <name evidence="1" type="ORF">H9810_02905</name>
</gene>